<sequence>MNSLNTSLLHFYADQGCVRTVKALLEAAIVDAKTNSGETALHYSVWNNHIEIVELLLQAQADVNAVSYTPLHYSAWNGHADIVRILIHWGANVNAQRNTGDTPLHYSVRRGHLEVVDLLLEAGADVNIKDE</sequence>
<feature type="repeat" description="ANK" evidence="3">
    <location>
        <begin position="66"/>
        <end position="98"/>
    </location>
</feature>
<dbReference type="GO" id="GO:0045944">
    <property type="term" value="P:positive regulation of transcription by RNA polymerase II"/>
    <property type="evidence" value="ECO:0007669"/>
    <property type="project" value="TreeGrafter"/>
</dbReference>
<dbReference type="GO" id="GO:0000976">
    <property type="term" value="F:transcription cis-regulatory region binding"/>
    <property type="evidence" value="ECO:0007669"/>
    <property type="project" value="TreeGrafter"/>
</dbReference>
<organism evidence="4 5">
    <name type="scientific">Candidula unifasciata</name>
    <dbReference type="NCBI Taxonomy" id="100452"/>
    <lineage>
        <taxon>Eukaryota</taxon>
        <taxon>Metazoa</taxon>
        <taxon>Spiralia</taxon>
        <taxon>Lophotrochozoa</taxon>
        <taxon>Mollusca</taxon>
        <taxon>Gastropoda</taxon>
        <taxon>Heterobranchia</taxon>
        <taxon>Euthyneura</taxon>
        <taxon>Panpulmonata</taxon>
        <taxon>Eupulmonata</taxon>
        <taxon>Stylommatophora</taxon>
        <taxon>Helicina</taxon>
        <taxon>Helicoidea</taxon>
        <taxon>Geomitridae</taxon>
        <taxon>Candidula</taxon>
    </lineage>
</organism>
<evidence type="ECO:0000313" key="5">
    <source>
        <dbReference type="Proteomes" id="UP000678393"/>
    </source>
</evidence>
<accession>A0A8S3YSQ3</accession>
<dbReference type="SMART" id="SM00248">
    <property type="entry name" value="ANK"/>
    <property type="match status" value="4"/>
</dbReference>
<feature type="non-terminal residue" evidence="4">
    <location>
        <position position="131"/>
    </location>
</feature>
<dbReference type="InterPro" id="IPR050663">
    <property type="entry name" value="Ankyrin-SOCS_Box"/>
</dbReference>
<dbReference type="InterPro" id="IPR002110">
    <property type="entry name" value="Ankyrin_rpt"/>
</dbReference>
<evidence type="ECO:0000256" key="3">
    <source>
        <dbReference type="PROSITE-ProRule" id="PRU00023"/>
    </source>
</evidence>
<proteinExistence type="predicted"/>
<dbReference type="Pfam" id="PF12796">
    <property type="entry name" value="Ank_2"/>
    <property type="match status" value="2"/>
</dbReference>
<dbReference type="SUPFAM" id="SSF48403">
    <property type="entry name" value="Ankyrin repeat"/>
    <property type="match status" value="1"/>
</dbReference>
<dbReference type="OrthoDB" id="6279597at2759"/>
<reference evidence="4" key="1">
    <citation type="submission" date="2021-04" db="EMBL/GenBank/DDBJ databases">
        <authorList>
            <consortium name="Molecular Ecology Group"/>
        </authorList>
    </citation>
    <scope>NUCLEOTIDE SEQUENCE</scope>
</reference>
<keyword evidence="1" id="KW-0677">Repeat</keyword>
<dbReference type="PROSITE" id="PS50297">
    <property type="entry name" value="ANK_REP_REGION"/>
    <property type="match status" value="3"/>
</dbReference>
<gene>
    <name evidence="4" type="ORF">CUNI_LOCUS2834</name>
</gene>
<feature type="repeat" description="ANK" evidence="3">
    <location>
        <begin position="36"/>
        <end position="68"/>
    </location>
</feature>
<evidence type="ECO:0000256" key="1">
    <source>
        <dbReference type="ARBA" id="ARBA00022737"/>
    </source>
</evidence>
<dbReference type="AlphaFoldDB" id="A0A8S3YSQ3"/>
<dbReference type="Gene3D" id="1.25.40.20">
    <property type="entry name" value="Ankyrin repeat-containing domain"/>
    <property type="match status" value="2"/>
</dbReference>
<dbReference type="PRINTS" id="PR01415">
    <property type="entry name" value="ANKYRIN"/>
</dbReference>
<feature type="repeat" description="ANK" evidence="3">
    <location>
        <begin position="99"/>
        <end position="131"/>
    </location>
</feature>
<evidence type="ECO:0000256" key="2">
    <source>
        <dbReference type="ARBA" id="ARBA00023043"/>
    </source>
</evidence>
<comment type="caution">
    <text evidence="4">The sequence shown here is derived from an EMBL/GenBank/DDBJ whole genome shotgun (WGS) entry which is preliminary data.</text>
</comment>
<dbReference type="InterPro" id="IPR036770">
    <property type="entry name" value="Ankyrin_rpt-contain_sf"/>
</dbReference>
<evidence type="ECO:0000313" key="4">
    <source>
        <dbReference type="EMBL" id="CAG5117276.1"/>
    </source>
</evidence>
<dbReference type="GO" id="GO:0005634">
    <property type="term" value="C:nucleus"/>
    <property type="evidence" value="ECO:0007669"/>
    <property type="project" value="TreeGrafter"/>
</dbReference>
<name>A0A8S3YSQ3_9EUPU</name>
<keyword evidence="5" id="KW-1185">Reference proteome</keyword>
<dbReference type="PANTHER" id="PTHR24193">
    <property type="entry name" value="ANKYRIN REPEAT PROTEIN"/>
    <property type="match status" value="1"/>
</dbReference>
<protein>
    <submittedName>
        <fullName evidence="4">Uncharacterized protein</fullName>
    </submittedName>
</protein>
<dbReference type="PROSITE" id="PS50088">
    <property type="entry name" value="ANK_REPEAT"/>
    <property type="match status" value="3"/>
</dbReference>
<dbReference type="Proteomes" id="UP000678393">
    <property type="component" value="Unassembled WGS sequence"/>
</dbReference>
<dbReference type="PANTHER" id="PTHR24193:SF121">
    <property type="entry name" value="ADA2A-CONTAINING COMPLEX COMPONENT 3, ISOFORM D"/>
    <property type="match status" value="1"/>
</dbReference>
<keyword evidence="2 3" id="KW-0040">ANK repeat</keyword>
<dbReference type="EMBL" id="CAJHNH020000378">
    <property type="protein sequence ID" value="CAG5117276.1"/>
    <property type="molecule type" value="Genomic_DNA"/>
</dbReference>